<keyword evidence="3" id="KW-1185">Reference proteome</keyword>
<dbReference type="PANTHER" id="PTHR43056">
    <property type="entry name" value="PEPTIDASE S9 PROLYL OLIGOPEPTIDASE"/>
    <property type="match status" value="1"/>
</dbReference>
<gene>
    <name evidence="2" type="ORF">D9613_008566</name>
</gene>
<dbReference type="PANTHER" id="PTHR43056:SF5">
    <property type="entry name" value="PEPTIDASE S9 PROLYL OLIGOPEPTIDASE CATALYTIC DOMAIN-CONTAINING PROTEIN"/>
    <property type="match status" value="1"/>
</dbReference>
<dbReference type="Proteomes" id="UP000521872">
    <property type="component" value="Unassembled WGS sequence"/>
</dbReference>
<dbReference type="InterPro" id="IPR050585">
    <property type="entry name" value="Xaa-Pro_dipeptidyl-ppase/CocE"/>
</dbReference>
<dbReference type="SUPFAM" id="SSF53474">
    <property type="entry name" value="alpha/beta-Hydrolases"/>
    <property type="match status" value="1"/>
</dbReference>
<dbReference type="GO" id="GO:0008236">
    <property type="term" value="F:serine-type peptidase activity"/>
    <property type="evidence" value="ECO:0007669"/>
    <property type="project" value="InterPro"/>
</dbReference>
<name>A0A8H4QTH4_9AGAR</name>
<reference evidence="2 3" key="1">
    <citation type="submission" date="2019-12" db="EMBL/GenBank/DDBJ databases">
        <authorList>
            <person name="Floudas D."/>
            <person name="Bentzer J."/>
            <person name="Ahren D."/>
            <person name="Johansson T."/>
            <person name="Persson P."/>
            <person name="Tunlid A."/>
        </authorList>
    </citation>
    <scope>NUCLEOTIDE SEQUENCE [LARGE SCALE GENOMIC DNA]</scope>
    <source>
        <strain evidence="2 3">CBS 102.39</strain>
    </source>
</reference>
<evidence type="ECO:0000313" key="2">
    <source>
        <dbReference type="EMBL" id="KAF4616921.1"/>
    </source>
</evidence>
<feature type="domain" description="Peptidase S9 prolyl oligopeptidase catalytic" evidence="1">
    <location>
        <begin position="425"/>
        <end position="635"/>
    </location>
</feature>
<evidence type="ECO:0000259" key="1">
    <source>
        <dbReference type="Pfam" id="PF00326"/>
    </source>
</evidence>
<accession>A0A8H4QTH4</accession>
<dbReference type="EMBL" id="JAACJL010000031">
    <property type="protein sequence ID" value="KAF4616921.1"/>
    <property type="molecule type" value="Genomic_DNA"/>
</dbReference>
<sequence>MTTANMGWESGHESATTAPYGTWESPIHASSIAKKAAAKEDVLVDTCSSKVYYVESRAMEDGRNVVVDAETGVDLFGKSWNARSRVQEYGGAPAVVHDGVLLFSNFSDCQVYVVDLKLDNIAEPRKVTSNAAHRFADFAVHPLHPNLVVCILEDHTIDVPSKVETSLVTIDTTSGSVSSLISGSDFYSSPRFNADGTVLAWCQWDHPDMPLDSSQIFLVGIQAVQTGLKFQIGLTTTPSPSVDAHPLLKGQVNDYADPPWTLGSSNCAVLDKDHLLFSASSEGRHVLRVVDFDGAVKEVNCPYVHIQRLRRVSEGRVIFLGTQDKEPKALIECSFDGNLTPSFNRVGPTDLVEVSATLNIQSFISVPEFVKLEILEPKFAGRRPIYLMLYPPHNPRYVAPDGEKPCTIVNVHGGPGSIEPRGLKMEKQYFTSRGWAWIDVNYGGSSNFGREHIERLKGNWGVMDVEDCAYAAKELSCSARPMIDPKRIMLRGGSAGGFTTLCTLCQLDPSFQVFAAGTSSYGISDLKVLSEVTHKFQSHYVQSLLGGTYEEIPEVYRSRSAVFHARNIKVPLLILQGSDDVIVPASQAEAVVNAIREKGGQVEYLVFAGEGHGWRQATTIQTALETEARFYEKILRLIPEAAK</sequence>
<dbReference type="Pfam" id="PF00326">
    <property type="entry name" value="Peptidase_S9"/>
    <property type="match status" value="1"/>
</dbReference>
<proteinExistence type="predicted"/>
<dbReference type="GO" id="GO:0006508">
    <property type="term" value="P:proteolysis"/>
    <property type="evidence" value="ECO:0007669"/>
    <property type="project" value="InterPro"/>
</dbReference>
<organism evidence="2 3">
    <name type="scientific">Agrocybe pediades</name>
    <dbReference type="NCBI Taxonomy" id="84607"/>
    <lineage>
        <taxon>Eukaryota</taxon>
        <taxon>Fungi</taxon>
        <taxon>Dikarya</taxon>
        <taxon>Basidiomycota</taxon>
        <taxon>Agaricomycotina</taxon>
        <taxon>Agaricomycetes</taxon>
        <taxon>Agaricomycetidae</taxon>
        <taxon>Agaricales</taxon>
        <taxon>Agaricineae</taxon>
        <taxon>Strophariaceae</taxon>
        <taxon>Agrocybe</taxon>
    </lineage>
</organism>
<evidence type="ECO:0000313" key="3">
    <source>
        <dbReference type="Proteomes" id="UP000521872"/>
    </source>
</evidence>
<dbReference type="InterPro" id="IPR001375">
    <property type="entry name" value="Peptidase_S9_cat"/>
</dbReference>
<dbReference type="Gene3D" id="3.40.50.1820">
    <property type="entry name" value="alpha/beta hydrolase"/>
    <property type="match status" value="1"/>
</dbReference>
<dbReference type="SUPFAM" id="SSF69322">
    <property type="entry name" value="Tricorn protease domain 2"/>
    <property type="match status" value="1"/>
</dbReference>
<protein>
    <recommendedName>
        <fullName evidence="1">Peptidase S9 prolyl oligopeptidase catalytic domain-containing protein</fullName>
    </recommendedName>
</protein>
<dbReference type="InterPro" id="IPR029058">
    <property type="entry name" value="AB_hydrolase_fold"/>
</dbReference>
<dbReference type="AlphaFoldDB" id="A0A8H4QTH4"/>
<comment type="caution">
    <text evidence="2">The sequence shown here is derived from an EMBL/GenBank/DDBJ whole genome shotgun (WGS) entry which is preliminary data.</text>
</comment>